<evidence type="ECO:0000259" key="5">
    <source>
        <dbReference type="PROSITE" id="PS50865"/>
    </source>
</evidence>
<dbReference type="InterPro" id="IPR002893">
    <property type="entry name" value="Znf_MYND"/>
</dbReference>
<organism evidence="6 7">
    <name type="scientific">Ameca splendens</name>
    <dbReference type="NCBI Taxonomy" id="208324"/>
    <lineage>
        <taxon>Eukaryota</taxon>
        <taxon>Metazoa</taxon>
        <taxon>Chordata</taxon>
        <taxon>Craniata</taxon>
        <taxon>Vertebrata</taxon>
        <taxon>Euteleostomi</taxon>
        <taxon>Actinopterygii</taxon>
        <taxon>Neopterygii</taxon>
        <taxon>Teleostei</taxon>
        <taxon>Neoteleostei</taxon>
        <taxon>Acanthomorphata</taxon>
        <taxon>Ovalentaria</taxon>
        <taxon>Atherinomorphae</taxon>
        <taxon>Cyprinodontiformes</taxon>
        <taxon>Goodeidae</taxon>
        <taxon>Ameca</taxon>
    </lineage>
</organism>
<evidence type="ECO:0000256" key="4">
    <source>
        <dbReference type="PROSITE-ProRule" id="PRU00134"/>
    </source>
</evidence>
<dbReference type="Gene3D" id="6.10.140.2220">
    <property type="match status" value="1"/>
</dbReference>
<proteinExistence type="predicted"/>
<protein>
    <recommendedName>
        <fullName evidence="5">MYND-type domain-containing protein</fullName>
    </recommendedName>
</protein>
<dbReference type="SUPFAM" id="SSF144232">
    <property type="entry name" value="HIT/MYND zinc finger-like"/>
    <property type="match status" value="1"/>
</dbReference>
<evidence type="ECO:0000256" key="3">
    <source>
        <dbReference type="ARBA" id="ARBA00022833"/>
    </source>
</evidence>
<dbReference type="Pfam" id="PF01753">
    <property type="entry name" value="zf-MYND"/>
    <property type="match status" value="1"/>
</dbReference>
<keyword evidence="7" id="KW-1185">Reference proteome</keyword>
<accession>A0ABV0ZE21</accession>
<gene>
    <name evidence="6" type="ORF">AMECASPLE_025797</name>
</gene>
<sequence>MGHGVTSDTDKSQCCYGCAIQSENQHLKCCSVCKDAFYCSKKCQGEHWPIHETKCKPYTCGSIHKGRKFSEKPVKRKMCEKDKIPSVRQLVGINVSLGAF</sequence>
<dbReference type="EMBL" id="JAHRIP010059004">
    <property type="protein sequence ID" value="MEQ2304316.1"/>
    <property type="molecule type" value="Genomic_DNA"/>
</dbReference>
<evidence type="ECO:0000256" key="2">
    <source>
        <dbReference type="ARBA" id="ARBA00022771"/>
    </source>
</evidence>
<reference evidence="6 7" key="1">
    <citation type="submission" date="2021-06" db="EMBL/GenBank/DDBJ databases">
        <authorList>
            <person name="Palmer J.M."/>
        </authorList>
    </citation>
    <scope>NUCLEOTIDE SEQUENCE [LARGE SCALE GENOMIC DNA]</scope>
    <source>
        <strain evidence="6 7">AS_MEX2019</strain>
        <tissue evidence="6">Muscle</tissue>
    </source>
</reference>
<feature type="domain" description="MYND-type" evidence="5">
    <location>
        <begin position="15"/>
        <end position="55"/>
    </location>
</feature>
<evidence type="ECO:0000313" key="7">
    <source>
        <dbReference type="Proteomes" id="UP001469553"/>
    </source>
</evidence>
<evidence type="ECO:0000313" key="6">
    <source>
        <dbReference type="EMBL" id="MEQ2304316.1"/>
    </source>
</evidence>
<dbReference type="PROSITE" id="PS50865">
    <property type="entry name" value="ZF_MYND_2"/>
    <property type="match status" value="1"/>
</dbReference>
<evidence type="ECO:0000256" key="1">
    <source>
        <dbReference type="ARBA" id="ARBA00022723"/>
    </source>
</evidence>
<name>A0ABV0ZE21_9TELE</name>
<dbReference type="Proteomes" id="UP001469553">
    <property type="component" value="Unassembled WGS sequence"/>
</dbReference>
<comment type="caution">
    <text evidence="6">The sequence shown here is derived from an EMBL/GenBank/DDBJ whole genome shotgun (WGS) entry which is preliminary data.</text>
</comment>
<keyword evidence="1" id="KW-0479">Metal-binding</keyword>
<keyword evidence="2 4" id="KW-0863">Zinc-finger</keyword>
<keyword evidence="3" id="KW-0862">Zinc</keyword>